<dbReference type="PANTHER" id="PTHR36152">
    <property type="entry name" value="CYTOPLASMIC PROTEIN-RELATED"/>
    <property type="match status" value="1"/>
</dbReference>
<proteinExistence type="predicted"/>
<dbReference type="InterPro" id="IPR036624">
    <property type="entry name" value="Hcp1-lik_sf"/>
</dbReference>
<evidence type="ECO:0000313" key="1">
    <source>
        <dbReference type="EMBL" id="MBR9972006.1"/>
    </source>
</evidence>
<reference evidence="1 2" key="1">
    <citation type="submission" date="2021-04" db="EMBL/GenBank/DDBJ databases">
        <title>Magnetospirillum sulfuroxidans sp. nov., a facultative chemolithoautotrophic sulfur-oxidizing alphaproteobacterium isolated from freshwater sediment and proposals for Paramagetospirillum gen. nov., and Magnetospirillaceae fam. nov.</title>
        <authorList>
            <person name="Koziaeva V."/>
            <person name="Geelhoed J.S."/>
            <person name="Sorokin D.Y."/>
            <person name="Grouzdev D.S."/>
        </authorList>
    </citation>
    <scope>NUCLEOTIDE SEQUENCE [LARGE SCALE GENOMIC DNA]</scope>
    <source>
        <strain evidence="1 2">J10</strain>
    </source>
</reference>
<dbReference type="Gene3D" id="2.30.110.20">
    <property type="entry name" value="Hcp1-like"/>
    <property type="match status" value="1"/>
</dbReference>
<dbReference type="InterPro" id="IPR053165">
    <property type="entry name" value="HSI-I_assembly_Hcp1"/>
</dbReference>
<dbReference type="Proteomes" id="UP000680714">
    <property type="component" value="Unassembled WGS sequence"/>
</dbReference>
<dbReference type="Pfam" id="PF05638">
    <property type="entry name" value="T6SS_HCP"/>
    <property type="match status" value="1"/>
</dbReference>
<dbReference type="NCBIfam" id="TIGR03344">
    <property type="entry name" value="VI_effect_Hcp1"/>
    <property type="match status" value="1"/>
</dbReference>
<dbReference type="RefSeq" id="WP_211548325.1">
    <property type="nucleotide sequence ID" value="NZ_JAGTUF010000007.1"/>
</dbReference>
<comment type="caution">
    <text evidence="1">The sequence shown here is derived from an EMBL/GenBank/DDBJ whole genome shotgun (WGS) entry which is preliminary data.</text>
</comment>
<organism evidence="1 2">
    <name type="scientific">Magnetospirillum sulfuroxidans</name>
    <dbReference type="NCBI Taxonomy" id="611300"/>
    <lineage>
        <taxon>Bacteria</taxon>
        <taxon>Pseudomonadati</taxon>
        <taxon>Pseudomonadota</taxon>
        <taxon>Alphaproteobacteria</taxon>
        <taxon>Rhodospirillales</taxon>
        <taxon>Rhodospirillaceae</taxon>
        <taxon>Magnetospirillum</taxon>
    </lineage>
</organism>
<dbReference type="SUPFAM" id="SSF141452">
    <property type="entry name" value="Hcp1-like"/>
    <property type="match status" value="1"/>
</dbReference>
<name>A0ABS5IC49_9PROT</name>
<dbReference type="EMBL" id="JAGTUF010000007">
    <property type="protein sequence ID" value="MBR9972006.1"/>
    <property type="molecule type" value="Genomic_DNA"/>
</dbReference>
<dbReference type="InterPro" id="IPR008514">
    <property type="entry name" value="T6SS_Hcp"/>
</dbReference>
<dbReference type="PANTHER" id="PTHR36152:SF5">
    <property type="entry name" value="PROTEIN HCP1"/>
    <property type="match status" value="1"/>
</dbReference>
<gene>
    <name evidence="1" type="ORF">KEC16_09785</name>
</gene>
<sequence>MAQNFFIKIDGIDGESQVDGHTKDIQVLSWSHSFNQPTSATRSSAGGGTVEQANHADFSFTKYVDVASVPLMKSCWNGKTIATATFTAYRSDGDSLIEYLKVEMTNVLISNISFGGGTGDMASETITLSYSKVKYTYTQQKVAGAGNDGNKAASHDLALQKVE</sequence>
<evidence type="ECO:0000313" key="2">
    <source>
        <dbReference type="Proteomes" id="UP000680714"/>
    </source>
</evidence>
<keyword evidence="2" id="KW-1185">Reference proteome</keyword>
<protein>
    <submittedName>
        <fullName evidence="1">Type VI secretion system tube protein Hcp</fullName>
    </submittedName>
</protein>
<accession>A0ABS5IC49</accession>